<evidence type="ECO:0000313" key="2">
    <source>
        <dbReference type="EMBL" id="KAF3601439.1"/>
    </source>
</evidence>
<protein>
    <submittedName>
        <fullName evidence="2">Uncharacterized protein</fullName>
    </submittedName>
</protein>
<reference evidence="2" key="1">
    <citation type="submission" date="2019-12" db="EMBL/GenBank/DDBJ databases">
        <title>Genome sequencing and annotation of Brassica cretica.</title>
        <authorList>
            <person name="Studholme D.J."/>
            <person name="Sarris P."/>
        </authorList>
    </citation>
    <scope>NUCLEOTIDE SEQUENCE</scope>
    <source>
        <strain evidence="2">PFS-109/04</strain>
        <tissue evidence="2">Leaf</tissue>
    </source>
</reference>
<comment type="caution">
    <text evidence="2">The sequence shown here is derived from an EMBL/GenBank/DDBJ whole genome shotgun (WGS) entry which is preliminary data.</text>
</comment>
<name>A0A8S9SKR8_BRACR</name>
<accession>A0A8S9SKR8</accession>
<feature type="region of interest" description="Disordered" evidence="1">
    <location>
        <begin position="27"/>
        <end position="50"/>
    </location>
</feature>
<gene>
    <name evidence="2" type="ORF">F2Q69_00036493</name>
</gene>
<evidence type="ECO:0000313" key="3">
    <source>
        <dbReference type="Proteomes" id="UP000712600"/>
    </source>
</evidence>
<dbReference type="Proteomes" id="UP000712600">
    <property type="component" value="Unassembled WGS sequence"/>
</dbReference>
<organism evidence="2 3">
    <name type="scientific">Brassica cretica</name>
    <name type="common">Mustard</name>
    <dbReference type="NCBI Taxonomy" id="69181"/>
    <lineage>
        <taxon>Eukaryota</taxon>
        <taxon>Viridiplantae</taxon>
        <taxon>Streptophyta</taxon>
        <taxon>Embryophyta</taxon>
        <taxon>Tracheophyta</taxon>
        <taxon>Spermatophyta</taxon>
        <taxon>Magnoliopsida</taxon>
        <taxon>eudicotyledons</taxon>
        <taxon>Gunneridae</taxon>
        <taxon>Pentapetalae</taxon>
        <taxon>rosids</taxon>
        <taxon>malvids</taxon>
        <taxon>Brassicales</taxon>
        <taxon>Brassicaceae</taxon>
        <taxon>Brassiceae</taxon>
        <taxon>Brassica</taxon>
    </lineage>
</organism>
<sequence>MCMPSRHTRINAQGPLLTLSNEELTRLERHNRQHPRPTNTTMGDNRDQDDLTAAMALMQQHMQQMQQTINAQQVAQQAAAELAAQ</sequence>
<dbReference type="AlphaFoldDB" id="A0A8S9SKR8"/>
<proteinExistence type="predicted"/>
<dbReference type="EMBL" id="QGKX02000004">
    <property type="protein sequence ID" value="KAF3601439.1"/>
    <property type="molecule type" value="Genomic_DNA"/>
</dbReference>
<evidence type="ECO:0000256" key="1">
    <source>
        <dbReference type="SAM" id="MobiDB-lite"/>
    </source>
</evidence>